<dbReference type="InterPro" id="IPR035892">
    <property type="entry name" value="C2_domain_sf"/>
</dbReference>
<evidence type="ECO:0000256" key="1">
    <source>
        <dbReference type="ARBA" id="ARBA00022837"/>
    </source>
</evidence>
<feature type="domain" description="EF-hand" evidence="4">
    <location>
        <begin position="600"/>
        <end position="628"/>
    </location>
</feature>
<protein>
    <recommendedName>
        <fullName evidence="6">Calmodulin</fullName>
    </recommendedName>
</protein>
<feature type="domain" description="C2" evidence="3">
    <location>
        <begin position="79"/>
        <end position="229"/>
    </location>
</feature>
<dbReference type="InterPro" id="IPR000008">
    <property type="entry name" value="C2_dom"/>
</dbReference>
<dbReference type="InterPro" id="IPR011992">
    <property type="entry name" value="EF-hand-dom_pair"/>
</dbReference>
<reference evidence="5" key="1">
    <citation type="submission" date="2021-01" db="EMBL/GenBank/DDBJ databases">
        <authorList>
            <person name="Corre E."/>
            <person name="Pelletier E."/>
            <person name="Niang G."/>
            <person name="Scheremetjew M."/>
            <person name="Finn R."/>
            <person name="Kale V."/>
            <person name="Holt S."/>
            <person name="Cochrane G."/>
            <person name="Meng A."/>
            <person name="Brown T."/>
            <person name="Cohen L."/>
        </authorList>
    </citation>
    <scope>NUCLEOTIDE SEQUENCE</scope>
    <source>
        <strain evidence="5">CCMP1381</strain>
    </source>
</reference>
<feature type="compositionally biased region" description="Basic and acidic residues" evidence="2">
    <location>
        <begin position="35"/>
        <end position="53"/>
    </location>
</feature>
<dbReference type="SUPFAM" id="SSF49562">
    <property type="entry name" value="C2 domain (Calcium/lipid-binding domain, CaLB)"/>
    <property type="match status" value="1"/>
</dbReference>
<evidence type="ECO:0000313" key="5">
    <source>
        <dbReference type="EMBL" id="CAD9419876.1"/>
    </source>
</evidence>
<proteinExistence type="predicted"/>
<dbReference type="Gene3D" id="1.10.238.10">
    <property type="entry name" value="EF-hand"/>
    <property type="match status" value="1"/>
</dbReference>
<dbReference type="SMART" id="SM00054">
    <property type="entry name" value="EFh"/>
    <property type="match status" value="2"/>
</dbReference>
<feature type="region of interest" description="Disordered" evidence="2">
    <location>
        <begin position="35"/>
        <end position="55"/>
    </location>
</feature>
<keyword evidence="1" id="KW-0106">Calcium</keyword>
<dbReference type="InterPro" id="IPR018247">
    <property type="entry name" value="EF_Hand_1_Ca_BS"/>
</dbReference>
<feature type="region of interest" description="Disordered" evidence="2">
    <location>
        <begin position="70"/>
        <end position="91"/>
    </location>
</feature>
<dbReference type="Gene3D" id="2.60.40.150">
    <property type="entry name" value="C2 domain"/>
    <property type="match status" value="1"/>
</dbReference>
<dbReference type="PROSITE" id="PS50004">
    <property type="entry name" value="C2"/>
    <property type="match status" value="1"/>
</dbReference>
<evidence type="ECO:0000256" key="2">
    <source>
        <dbReference type="SAM" id="MobiDB-lite"/>
    </source>
</evidence>
<name>A0A7S2FX25_9STRA</name>
<dbReference type="EMBL" id="HBGS01026227">
    <property type="protein sequence ID" value="CAD9419876.1"/>
    <property type="molecule type" value="Transcribed_RNA"/>
</dbReference>
<feature type="domain" description="EF-hand" evidence="4">
    <location>
        <begin position="530"/>
        <end position="565"/>
    </location>
</feature>
<dbReference type="AlphaFoldDB" id="A0A7S2FX25"/>
<dbReference type="SUPFAM" id="SSF47473">
    <property type="entry name" value="EF-hand"/>
    <property type="match status" value="1"/>
</dbReference>
<sequence length="824" mass="94239">MVEEVEESVLTRSESSKRRTVYKLNHLQILDPKIKISSNKEHDPRRQNEILKKRSERKRSPLTKVLLSTLFPGSEEEEDKNDDDIDEDDPWPKDKLVIGVVKIYAIGAVDMIPSDISGKSDPYAKVSLTGKYSHGGRWTEEETPSQEYWTGIVKQSLRFEWDQEVQQHNNLYSIPILFHVPRSRGIVRIDFFDYDGDSGLGLGGVHDPLGFVEIDLENVPRNKKIYRWARIEEPPSSGDPKKKGAKKSASSYSGMAMVKLEYDCHIVSETLSMLWREPKKQTIFDAFDLNAYYETFSRFERNTLPYQRAEEAAERVVFWKVDSYLTILAMLFCLTVVHYGERFMVIVHLAVIGMLFQMKMDKVNDEKNKVETQTVTKMTETKEPVKEKKAFGWGMRSMAETMVANLSEDKQKKMATYRFKFDKYSTKMELAAKIFSWESPMISTAFLFVNLAFVGLHMWLSLKSSIMVMVVGAFLMESELVKLMERAAKALKHFKKNPHLTQDADTAERLAHDFWAAMETENRYVFDVNKTSDIVKEAFEVVDQDNSGCIDRSELEIALYDLREGELDSTLEEVEADLGDSSLEEVDADLALKNRYSGNNLMKIFDDSGDGKLSLEEFEMLVHIADQTKGFDYCRVRFDLHRDHGIFLHKYKSMGNPGDLSSQVKHIISKHATHLRWNDDPKKECIEYIPKVDALKSDLKKLKNVKRMSTSAQGGFRVPGLGVATHADDSDDDEKTYSEQTAEIFGFRVLLYFADITTIEMFPKGDKTTNKFSITAVTSSHSGEKVHGKKPVFFGCRDNAKAKLVVKALNQALTLWTNGKNVKK</sequence>
<evidence type="ECO:0008006" key="6">
    <source>
        <dbReference type="Google" id="ProtNLM"/>
    </source>
</evidence>
<dbReference type="GO" id="GO:0005509">
    <property type="term" value="F:calcium ion binding"/>
    <property type="evidence" value="ECO:0007669"/>
    <property type="project" value="InterPro"/>
</dbReference>
<accession>A0A7S2FX25</accession>
<dbReference type="PROSITE" id="PS00018">
    <property type="entry name" value="EF_HAND_1"/>
    <property type="match status" value="2"/>
</dbReference>
<feature type="compositionally biased region" description="Acidic residues" evidence="2">
    <location>
        <begin position="74"/>
        <end position="89"/>
    </location>
</feature>
<dbReference type="Pfam" id="PF00168">
    <property type="entry name" value="C2"/>
    <property type="match status" value="1"/>
</dbReference>
<gene>
    <name evidence="5" type="ORF">DSPE1174_LOCUS13321</name>
</gene>
<dbReference type="CDD" id="cd00030">
    <property type="entry name" value="C2"/>
    <property type="match status" value="1"/>
</dbReference>
<dbReference type="InterPro" id="IPR002048">
    <property type="entry name" value="EF_hand_dom"/>
</dbReference>
<dbReference type="PROSITE" id="PS50222">
    <property type="entry name" value="EF_HAND_2"/>
    <property type="match status" value="2"/>
</dbReference>
<organism evidence="5">
    <name type="scientific">Octactis speculum</name>
    <dbReference type="NCBI Taxonomy" id="3111310"/>
    <lineage>
        <taxon>Eukaryota</taxon>
        <taxon>Sar</taxon>
        <taxon>Stramenopiles</taxon>
        <taxon>Ochrophyta</taxon>
        <taxon>Dictyochophyceae</taxon>
        <taxon>Dictyochales</taxon>
        <taxon>Dictyochaceae</taxon>
        <taxon>Octactis</taxon>
    </lineage>
</organism>
<evidence type="ECO:0000259" key="4">
    <source>
        <dbReference type="PROSITE" id="PS50222"/>
    </source>
</evidence>
<evidence type="ECO:0000259" key="3">
    <source>
        <dbReference type="PROSITE" id="PS50004"/>
    </source>
</evidence>